<evidence type="ECO:0000256" key="11">
    <source>
        <dbReference type="RuleBase" id="RU003783"/>
    </source>
</evidence>
<dbReference type="InterPro" id="IPR027417">
    <property type="entry name" value="P-loop_NTPase"/>
</dbReference>
<evidence type="ECO:0000313" key="14">
    <source>
        <dbReference type="EMBL" id="MCK9795565.1"/>
    </source>
</evidence>
<evidence type="ECO:0000256" key="9">
    <source>
        <dbReference type="ARBA" id="ARBA00049563"/>
    </source>
</evidence>
<dbReference type="HAMAP" id="MF_00185">
    <property type="entry name" value="IPP_trans"/>
    <property type="match status" value="1"/>
</dbReference>
<dbReference type="PANTHER" id="PTHR11088:SF60">
    <property type="entry name" value="TRNA DIMETHYLALLYLTRANSFERASE"/>
    <property type="match status" value="1"/>
</dbReference>
<comment type="cofactor">
    <cofactor evidence="1 10">
        <name>Mg(2+)</name>
        <dbReference type="ChEBI" id="CHEBI:18420"/>
    </cofactor>
</comment>
<evidence type="ECO:0000256" key="2">
    <source>
        <dbReference type="ARBA" id="ARBA00003213"/>
    </source>
</evidence>
<evidence type="ECO:0000256" key="1">
    <source>
        <dbReference type="ARBA" id="ARBA00001946"/>
    </source>
</evidence>
<sequence length="352" mass="37038">MSAPSTAPSPSGNPVTGPVVVAVVGPTATGKSDLALDLAQALSPGGAADLRGGAAAEIVNADAFQLYRGMDVGTAKVPVAERRGIVHHQLDVLDPVEDASVARYQTAARGDLDDIAGRGARAVVVGGSGLYVRALLDHMDFPGTDPAVRAHLEDRAEREGRRSLHDELARLDPDAATSIGPHNTRRIVRALEVIELTGRPYTANLPRQEYVRPAVQIGLDCDREVLDARVANRVERMWDGGLVEEVRALASPEQGGTGAGLGTTASRAVGYAELLACWRGELSLDEARGAIVADTRRLARKQMGWFGRDPRVRWLDAGSPTLLDEALAVVRAADTGGLPDPGAGPVRRSLGS</sequence>
<feature type="binding site" evidence="10">
    <location>
        <begin position="27"/>
        <end position="32"/>
    </location>
    <ligand>
        <name>substrate</name>
    </ligand>
</feature>
<comment type="similarity">
    <text evidence="3 10 13">Belongs to the IPP transferase family.</text>
</comment>
<dbReference type="NCBIfam" id="TIGR00174">
    <property type="entry name" value="miaA"/>
    <property type="match status" value="1"/>
</dbReference>
<evidence type="ECO:0000313" key="15">
    <source>
        <dbReference type="Proteomes" id="UP001651050"/>
    </source>
</evidence>
<proteinExistence type="inferred from homology"/>
<dbReference type="Proteomes" id="UP001651050">
    <property type="component" value="Unassembled WGS sequence"/>
</dbReference>
<keyword evidence="6 10" id="KW-0547">Nucleotide-binding</keyword>
<dbReference type="EC" id="2.5.1.75" evidence="10"/>
<comment type="caution">
    <text evidence="10">Lacks conserved residue(s) required for the propagation of feature annotation.</text>
</comment>
<dbReference type="PANTHER" id="PTHR11088">
    <property type="entry name" value="TRNA DIMETHYLALLYLTRANSFERASE"/>
    <property type="match status" value="1"/>
</dbReference>
<dbReference type="Pfam" id="PF01715">
    <property type="entry name" value="IPPT"/>
    <property type="match status" value="1"/>
</dbReference>
<organism evidence="14 15">
    <name type="scientific">Isoptericola peretonis</name>
    <dbReference type="NCBI Taxonomy" id="2918523"/>
    <lineage>
        <taxon>Bacteria</taxon>
        <taxon>Bacillati</taxon>
        <taxon>Actinomycetota</taxon>
        <taxon>Actinomycetes</taxon>
        <taxon>Micrococcales</taxon>
        <taxon>Promicromonosporaceae</taxon>
        <taxon>Isoptericola</taxon>
    </lineage>
</organism>
<evidence type="ECO:0000256" key="6">
    <source>
        <dbReference type="ARBA" id="ARBA00022741"/>
    </source>
</evidence>
<protein>
    <recommendedName>
        <fullName evidence="10">tRNA dimethylallyltransferase</fullName>
        <ecNumber evidence="10">2.5.1.75</ecNumber>
    </recommendedName>
    <alternativeName>
        <fullName evidence="10">Dimethylallyl diphosphate:tRNA dimethylallyltransferase</fullName>
        <shortName evidence="10">DMAPP:tRNA dimethylallyltransferase</shortName>
        <shortName evidence="10">DMATase</shortName>
    </alternativeName>
    <alternativeName>
        <fullName evidence="10">Isopentenyl-diphosphate:tRNA isopentenyltransferase</fullName>
        <shortName evidence="10">IPP transferase</shortName>
        <shortName evidence="10">IPPT</shortName>
        <shortName evidence="10">IPTase</shortName>
    </alternativeName>
</protein>
<dbReference type="Gene3D" id="1.10.20.140">
    <property type="match status" value="1"/>
</dbReference>
<comment type="catalytic activity">
    <reaction evidence="9 10 11">
        <text>adenosine(37) in tRNA + dimethylallyl diphosphate = N(6)-dimethylallyladenosine(37) in tRNA + diphosphate</text>
        <dbReference type="Rhea" id="RHEA:26482"/>
        <dbReference type="Rhea" id="RHEA-COMP:10162"/>
        <dbReference type="Rhea" id="RHEA-COMP:10375"/>
        <dbReference type="ChEBI" id="CHEBI:33019"/>
        <dbReference type="ChEBI" id="CHEBI:57623"/>
        <dbReference type="ChEBI" id="CHEBI:74411"/>
        <dbReference type="ChEBI" id="CHEBI:74415"/>
        <dbReference type="EC" id="2.5.1.75"/>
    </reaction>
</comment>
<evidence type="ECO:0000256" key="10">
    <source>
        <dbReference type="HAMAP-Rule" id="MF_00185"/>
    </source>
</evidence>
<comment type="subunit">
    <text evidence="10">Monomer.</text>
</comment>
<dbReference type="GO" id="GO:0052381">
    <property type="term" value="F:tRNA dimethylallyltransferase activity"/>
    <property type="evidence" value="ECO:0007669"/>
    <property type="project" value="UniProtKB-EC"/>
</dbReference>
<dbReference type="InterPro" id="IPR018022">
    <property type="entry name" value="IPT"/>
</dbReference>
<feature type="binding site" evidence="10">
    <location>
        <begin position="25"/>
        <end position="32"/>
    </location>
    <ligand>
        <name>ATP</name>
        <dbReference type="ChEBI" id="CHEBI:30616"/>
    </ligand>
</feature>
<evidence type="ECO:0000256" key="7">
    <source>
        <dbReference type="ARBA" id="ARBA00022840"/>
    </source>
</evidence>
<evidence type="ECO:0000256" key="5">
    <source>
        <dbReference type="ARBA" id="ARBA00022694"/>
    </source>
</evidence>
<evidence type="ECO:0000256" key="13">
    <source>
        <dbReference type="RuleBase" id="RU003785"/>
    </source>
</evidence>
<comment type="caution">
    <text evidence="14">The sequence shown here is derived from an EMBL/GenBank/DDBJ whole genome shotgun (WGS) entry which is preliminary data.</text>
</comment>
<dbReference type="EMBL" id="JALQCY010000006">
    <property type="protein sequence ID" value="MCK9795565.1"/>
    <property type="molecule type" value="Genomic_DNA"/>
</dbReference>
<evidence type="ECO:0000256" key="3">
    <source>
        <dbReference type="ARBA" id="ARBA00005842"/>
    </source>
</evidence>
<evidence type="ECO:0000256" key="4">
    <source>
        <dbReference type="ARBA" id="ARBA00022679"/>
    </source>
</evidence>
<reference evidence="14 15" key="1">
    <citation type="submission" date="2022-02" db="EMBL/GenBank/DDBJ databases">
        <title>The car tank lid bacteriome: a reservoir of bacteria with potential in bioremediation of fuel.</title>
        <authorList>
            <person name="Vidal-Verdu A."/>
            <person name="Gomez-Martinez D."/>
            <person name="Latorre-Perez A."/>
            <person name="Pereto J."/>
            <person name="Porcar M."/>
        </authorList>
    </citation>
    <scope>NUCLEOTIDE SEQUENCE [LARGE SCALE GENOMIC DNA]</scope>
    <source>
        <strain evidence="14 15">4D.3</strain>
    </source>
</reference>
<dbReference type="InterPro" id="IPR039657">
    <property type="entry name" value="Dimethylallyltransferase"/>
</dbReference>
<evidence type="ECO:0000256" key="12">
    <source>
        <dbReference type="RuleBase" id="RU003784"/>
    </source>
</evidence>
<keyword evidence="8 10" id="KW-0460">Magnesium</keyword>
<dbReference type="RefSeq" id="WP_416345422.1">
    <property type="nucleotide sequence ID" value="NZ_JALQCY010000006.1"/>
</dbReference>
<keyword evidence="15" id="KW-1185">Reference proteome</keyword>
<name>A0ABT0J7U0_9MICO</name>
<gene>
    <name evidence="10 14" type="primary">miaA</name>
    <name evidence="14" type="ORF">M1843_17610</name>
</gene>
<dbReference type="SUPFAM" id="SSF52540">
    <property type="entry name" value="P-loop containing nucleoside triphosphate hydrolases"/>
    <property type="match status" value="1"/>
</dbReference>
<feature type="site" description="Interaction with substrate tRNA" evidence="10">
    <location>
        <position position="149"/>
    </location>
</feature>
<comment type="function">
    <text evidence="2 10 12">Catalyzes the transfer of a dimethylallyl group onto the adenine at position 37 in tRNAs that read codons beginning with uridine, leading to the formation of N6-(dimethylallyl)adenosine (i(6)A).</text>
</comment>
<feature type="site" description="Interaction with substrate tRNA" evidence="10">
    <location>
        <position position="128"/>
    </location>
</feature>
<evidence type="ECO:0000256" key="8">
    <source>
        <dbReference type="ARBA" id="ARBA00022842"/>
    </source>
</evidence>
<keyword evidence="4 10" id="KW-0808">Transferase</keyword>
<accession>A0ABT0J7U0</accession>
<keyword evidence="5 10" id="KW-0819">tRNA processing</keyword>
<dbReference type="Gene3D" id="3.40.50.300">
    <property type="entry name" value="P-loop containing nucleotide triphosphate hydrolases"/>
    <property type="match status" value="1"/>
</dbReference>
<keyword evidence="7 10" id="KW-0067">ATP-binding</keyword>